<name>G7WHU0_DESOD</name>
<evidence type="ECO:0000313" key="2">
    <source>
        <dbReference type="Proteomes" id="UP000006346"/>
    </source>
</evidence>
<reference evidence="2" key="1">
    <citation type="submission" date="2011-11" db="EMBL/GenBank/DDBJ databases">
        <title>Complete sequence of Desulfosporosinus orientis DSM 765.</title>
        <authorList>
            <person name="Lucas S."/>
            <person name="Han J."/>
            <person name="Lapidus A."/>
            <person name="Cheng J.-F."/>
            <person name="Goodwin L."/>
            <person name="Pitluck S."/>
            <person name="Peters L."/>
            <person name="Ovchinnikova G."/>
            <person name="Teshima H."/>
            <person name="Detter J.C."/>
            <person name="Han C."/>
            <person name="Tapia R."/>
            <person name="Land M."/>
            <person name="Hauser L."/>
            <person name="Kyrpides N."/>
            <person name="Ivanova N."/>
            <person name="Pagani I."/>
            <person name="Pester M."/>
            <person name="Spring S."/>
            <person name="Ollivier B."/>
            <person name="Rattei T."/>
            <person name="Klenk H.-P."/>
            <person name="Wagner M."/>
            <person name="Loy A."/>
            <person name="Woyke T."/>
        </authorList>
    </citation>
    <scope>NUCLEOTIDE SEQUENCE [LARGE SCALE GENOMIC DNA]</scope>
    <source>
        <strain evidence="2">ATCC 19365 / DSM 765 / NCIMB 8382 / VKM B-1628</strain>
    </source>
</reference>
<organism evidence="1 2">
    <name type="scientific">Desulfosporosinus orientis (strain ATCC 19365 / DSM 765 / NCIMB 8382 / VKM B-1628 / Singapore I)</name>
    <name type="common">Desulfotomaculum orientis</name>
    <dbReference type="NCBI Taxonomy" id="768706"/>
    <lineage>
        <taxon>Bacteria</taxon>
        <taxon>Bacillati</taxon>
        <taxon>Bacillota</taxon>
        <taxon>Clostridia</taxon>
        <taxon>Eubacteriales</taxon>
        <taxon>Desulfitobacteriaceae</taxon>
        <taxon>Desulfosporosinus</taxon>
    </lineage>
</organism>
<accession>G7WHU0</accession>
<dbReference type="Proteomes" id="UP000006346">
    <property type="component" value="Chromosome"/>
</dbReference>
<keyword evidence="2" id="KW-1185">Reference proteome</keyword>
<dbReference type="PATRIC" id="fig|768706.3.peg.4274"/>
<dbReference type="EMBL" id="CP003108">
    <property type="protein sequence ID" value="AET69652.1"/>
    <property type="molecule type" value="Genomic_DNA"/>
</dbReference>
<dbReference type="KEGG" id="dor:Desor_4216"/>
<evidence type="ECO:0000313" key="1">
    <source>
        <dbReference type="EMBL" id="AET69652.1"/>
    </source>
</evidence>
<protein>
    <submittedName>
        <fullName evidence="1">Uncharacterized protein</fullName>
    </submittedName>
</protein>
<dbReference type="STRING" id="768706.Desor_4216"/>
<proteinExistence type="predicted"/>
<sequence length="37" mass="4136">MGDLTSFIENTLEIRNKVDSLLKSKQTALLLQICNGQ</sequence>
<dbReference type="AlphaFoldDB" id="G7WHU0"/>
<gene>
    <name evidence="1" type="ordered locus">Desor_4216</name>
</gene>
<dbReference type="HOGENOM" id="CLU_3342917_0_0_9"/>
<reference evidence="1 2" key="2">
    <citation type="journal article" date="2012" name="J. Bacteriol.">
        <title>Complete genome sequences of Desulfosporosinus orientis DSM765T, Desulfosporosinus youngiae DSM17734T, Desulfosporosinus meridiei DSM13257T, and Desulfosporosinus acidiphilus DSM22704T.</title>
        <authorList>
            <person name="Pester M."/>
            <person name="Brambilla E."/>
            <person name="Alazard D."/>
            <person name="Rattei T."/>
            <person name="Weinmaier T."/>
            <person name="Han J."/>
            <person name="Lucas S."/>
            <person name="Lapidus A."/>
            <person name="Cheng J.F."/>
            <person name="Goodwin L."/>
            <person name="Pitluck S."/>
            <person name="Peters L."/>
            <person name="Ovchinnikova G."/>
            <person name="Teshima H."/>
            <person name="Detter J.C."/>
            <person name="Han C.S."/>
            <person name="Tapia R."/>
            <person name="Land M.L."/>
            <person name="Hauser L."/>
            <person name="Kyrpides N.C."/>
            <person name="Ivanova N.N."/>
            <person name="Pagani I."/>
            <person name="Huntmann M."/>
            <person name="Wei C.L."/>
            <person name="Davenport K.W."/>
            <person name="Daligault H."/>
            <person name="Chain P.S."/>
            <person name="Chen A."/>
            <person name="Mavromatis K."/>
            <person name="Markowitz V."/>
            <person name="Szeto E."/>
            <person name="Mikhailova N."/>
            <person name="Pati A."/>
            <person name="Wagner M."/>
            <person name="Woyke T."/>
            <person name="Ollivier B."/>
            <person name="Klenk H.P."/>
            <person name="Spring S."/>
            <person name="Loy A."/>
        </authorList>
    </citation>
    <scope>NUCLEOTIDE SEQUENCE [LARGE SCALE GENOMIC DNA]</scope>
    <source>
        <strain evidence="2">ATCC 19365 / DSM 765 / NCIMB 8382 / VKM B-1628</strain>
    </source>
</reference>